<feature type="domain" description="ATP-grasp fold PylC-type" evidence="1">
    <location>
        <begin position="121"/>
        <end position="285"/>
    </location>
</feature>
<proteinExistence type="predicted"/>
<evidence type="ECO:0000259" key="1">
    <source>
        <dbReference type="Pfam" id="PF02655"/>
    </source>
</evidence>
<feature type="domain" description="Tyramine--L-glutamate ligase pre ATP-grasp" evidence="2">
    <location>
        <begin position="55"/>
        <end position="115"/>
    </location>
</feature>
<dbReference type="RefSeq" id="WP_210853650.1">
    <property type="nucleotide sequence ID" value="NZ_JAGQDD010000005.1"/>
</dbReference>
<dbReference type="GO" id="GO:0046872">
    <property type="term" value="F:metal ion binding"/>
    <property type="evidence" value="ECO:0007669"/>
    <property type="project" value="InterPro"/>
</dbReference>
<gene>
    <name evidence="3" type="ORF">KAK03_09245</name>
</gene>
<keyword evidence="4" id="KW-1185">Reference proteome</keyword>
<accession>A0A940Y894</accession>
<reference evidence="3 4" key="1">
    <citation type="submission" date="2021-04" db="EMBL/GenBank/DDBJ databases">
        <title>The genome sequence of Ideonella sp. 3Y2.</title>
        <authorList>
            <person name="Liu Y."/>
        </authorList>
    </citation>
    <scope>NUCLEOTIDE SEQUENCE [LARGE SCALE GENOMIC DNA]</scope>
    <source>
        <strain evidence="3 4">3Y2</strain>
    </source>
</reference>
<dbReference type="Gene3D" id="3.40.50.11770">
    <property type="match status" value="1"/>
</dbReference>
<sequence>MTRIVVYELLSAGALPLGPAESRLLDQGVAMRDALARALADLPGLTLSVADSPAAPAHQGRGVRAHAGEAAEAFVRRLAVTHELVWVIAPESDNWLLRCKRLVGAQRWVGSSAAALEVSSHKPRTLAALAGAGLRTPDNIGAEVQPAHWVVKPEQGAGAEGCWRLSGKAQALRMLAARRARGEAVLCQPWITGEPLSLSMACRPDGCRLLAVNRQQLHTPDDGELRFLGAEAAAVAPGDPRWRRLEAVAQSVWAAIPGLRGYVGVDLVWHPQLGPVCVEVNARLTCAFIGLAERLGRPLAAELLAPWWSPALPEQAHV</sequence>
<dbReference type="Gene3D" id="3.30.470.20">
    <property type="entry name" value="ATP-grasp fold, B domain"/>
    <property type="match status" value="1"/>
</dbReference>
<protein>
    <submittedName>
        <fullName evidence="3">ATP-grasp domain-containing protein</fullName>
    </submittedName>
</protein>
<dbReference type="InterPro" id="IPR003806">
    <property type="entry name" value="ATP-grasp_PylC-type"/>
</dbReference>
<organism evidence="3 4">
    <name type="scientific">Ideonella alba</name>
    <dbReference type="NCBI Taxonomy" id="2824118"/>
    <lineage>
        <taxon>Bacteria</taxon>
        <taxon>Pseudomonadati</taxon>
        <taxon>Pseudomonadota</taxon>
        <taxon>Betaproteobacteria</taxon>
        <taxon>Burkholderiales</taxon>
        <taxon>Sphaerotilaceae</taxon>
        <taxon>Ideonella</taxon>
    </lineage>
</organism>
<dbReference type="AlphaFoldDB" id="A0A940Y894"/>
<evidence type="ECO:0000313" key="3">
    <source>
        <dbReference type="EMBL" id="MBQ0930673.1"/>
    </source>
</evidence>
<comment type="caution">
    <text evidence="3">The sequence shown here is derived from an EMBL/GenBank/DDBJ whole genome shotgun (WGS) entry which is preliminary data.</text>
</comment>
<evidence type="ECO:0000313" key="4">
    <source>
        <dbReference type="Proteomes" id="UP000676246"/>
    </source>
</evidence>
<dbReference type="Proteomes" id="UP000676246">
    <property type="component" value="Unassembled WGS sequence"/>
</dbReference>
<dbReference type="Pfam" id="PF18301">
    <property type="entry name" value="preATP-grasp_3"/>
    <property type="match status" value="1"/>
</dbReference>
<dbReference type="EMBL" id="JAGQDD010000005">
    <property type="protein sequence ID" value="MBQ0930673.1"/>
    <property type="molecule type" value="Genomic_DNA"/>
</dbReference>
<name>A0A940Y894_9BURK</name>
<dbReference type="InterPro" id="IPR040803">
    <property type="entry name" value="MfnD_preATP-grasp"/>
</dbReference>
<dbReference type="Pfam" id="PF02655">
    <property type="entry name" value="ATP-grasp_3"/>
    <property type="match status" value="1"/>
</dbReference>
<dbReference type="SUPFAM" id="SSF56059">
    <property type="entry name" value="Glutathione synthetase ATP-binding domain-like"/>
    <property type="match status" value="1"/>
</dbReference>
<dbReference type="GO" id="GO:0005524">
    <property type="term" value="F:ATP binding"/>
    <property type="evidence" value="ECO:0007669"/>
    <property type="project" value="InterPro"/>
</dbReference>
<evidence type="ECO:0000259" key="2">
    <source>
        <dbReference type="Pfam" id="PF18301"/>
    </source>
</evidence>